<dbReference type="SUPFAM" id="SSF52172">
    <property type="entry name" value="CheY-like"/>
    <property type="match status" value="1"/>
</dbReference>
<keyword evidence="5" id="KW-0547">Nucleotide-binding</keyword>
<dbReference type="InterPro" id="IPR001789">
    <property type="entry name" value="Sig_transdc_resp-reg_receiver"/>
</dbReference>
<dbReference type="PROSITE" id="PS50109">
    <property type="entry name" value="HIS_KIN"/>
    <property type="match status" value="1"/>
</dbReference>
<feature type="coiled-coil region" evidence="10">
    <location>
        <begin position="129"/>
        <end position="166"/>
    </location>
</feature>
<dbReference type="EC" id="2.7.13.3" evidence="2"/>
<evidence type="ECO:0000259" key="12">
    <source>
        <dbReference type="PROSITE" id="PS50110"/>
    </source>
</evidence>
<keyword evidence="14" id="KW-1185">Reference proteome</keyword>
<keyword evidence="4" id="KW-0808">Transferase</keyword>
<evidence type="ECO:0000256" key="5">
    <source>
        <dbReference type="ARBA" id="ARBA00022741"/>
    </source>
</evidence>
<evidence type="ECO:0000259" key="11">
    <source>
        <dbReference type="PROSITE" id="PS50109"/>
    </source>
</evidence>
<feature type="modified residue" description="4-aspartylphosphate" evidence="9">
    <location>
        <position position="55"/>
    </location>
</feature>
<evidence type="ECO:0000256" key="2">
    <source>
        <dbReference type="ARBA" id="ARBA00012438"/>
    </source>
</evidence>
<keyword evidence="3 9" id="KW-0597">Phosphoprotein</keyword>
<dbReference type="InterPro" id="IPR003661">
    <property type="entry name" value="HisK_dim/P_dom"/>
</dbReference>
<dbReference type="SUPFAM" id="SSF47384">
    <property type="entry name" value="Homodimeric domain of signal transducing histidine kinase"/>
    <property type="match status" value="1"/>
</dbReference>
<dbReference type="EMBL" id="JBBPCC010000017">
    <property type="protein sequence ID" value="MEK8130932.1"/>
    <property type="molecule type" value="Genomic_DNA"/>
</dbReference>
<dbReference type="Pfam" id="PF00512">
    <property type="entry name" value="HisKA"/>
    <property type="match status" value="1"/>
</dbReference>
<dbReference type="Gene3D" id="1.10.287.130">
    <property type="match status" value="1"/>
</dbReference>
<sequence>MDEAIRILLVDDQPENLLALEAVLEDHHYDLVKATSGEEALRCLLRHEFAVIVLDVQMPGMDGFETAQWIKSRERTKTVPIIFITAAPDEQDLAFTAYSVGAIDYIVKPFVPRTLKSKIEGFVSMYLAQKKLQQQTELLNERTRELERAKEEAEQAAQAKSSFLAMMSHEIRTPLNGVIAMADLLGETDLTAEQREYTDTICRSGAALLHIINDILDLTKIESGKMELKENSVHLRNCLMETFEMFHADCKSKSLELSYDIDGSIPEVLLADESRLRQVLINLIGNAVKFTDRGGVHVSVSSAGRRGELLELEFRVADTGIGIPPEKQALLFQPFTQVDSSLTRKYGGTGLGLAICKNLVQLMGGTIALAPSERQGAEFVFTIQTKELEEHDYFAVAK</sequence>
<feature type="domain" description="Response regulatory" evidence="12">
    <location>
        <begin position="6"/>
        <end position="123"/>
    </location>
</feature>
<evidence type="ECO:0000313" key="14">
    <source>
        <dbReference type="Proteomes" id="UP001469365"/>
    </source>
</evidence>
<dbReference type="InterPro" id="IPR036890">
    <property type="entry name" value="HATPase_C_sf"/>
</dbReference>
<accession>A0ABU9DRY0</accession>
<dbReference type="InterPro" id="IPR004358">
    <property type="entry name" value="Sig_transdc_His_kin-like_C"/>
</dbReference>
<keyword evidence="6" id="KW-0418">Kinase</keyword>
<evidence type="ECO:0000313" key="13">
    <source>
        <dbReference type="EMBL" id="MEK8130932.1"/>
    </source>
</evidence>
<dbReference type="SMART" id="SM00448">
    <property type="entry name" value="REC"/>
    <property type="match status" value="1"/>
</dbReference>
<keyword evidence="10" id="KW-0175">Coiled coil</keyword>
<dbReference type="Gene3D" id="3.40.50.2300">
    <property type="match status" value="1"/>
</dbReference>
<dbReference type="CDD" id="cd16922">
    <property type="entry name" value="HATPase_EvgS-ArcB-TorS-like"/>
    <property type="match status" value="1"/>
</dbReference>
<evidence type="ECO:0000256" key="3">
    <source>
        <dbReference type="ARBA" id="ARBA00022553"/>
    </source>
</evidence>
<comment type="caution">
    <text evidence="13">The sequence shown here is derived from an EMBL/GenBank/DDBJ whole genome shotgun (WGS) entry which is preliminary data.</text>
</comment>
<evidence type="ECO:0000256" key="8">
    <source>
        <dbReference type="ARBA" id="ARBA00023012"/>
    </source>
</evidence>
<dbReference type="PROSITE" id="PS50110">
    <property type="entry name" value="RESPONSE_REGULATORY"/>
    <property type="match status" value="1"/>
</dbReference>
<dbReference type="SMART" id="SM00388">
    <property type="entry name" value="HisKA"/>
    <property type="match status" value="1"/>
</dbReference>
<proteinExistence type="predicted"/>
<dbReference type="GO" id="GO:0005524">
    <property type="term" value="F:ATP binding"/>
    <property type="evidence" value="ECO:0007669"/>
    <property type="project" value="UniProtKB-KW"/>
</dbReference>
<dbReference type="CDD" id="cd00082">
    <property type="entry name" value="HisKA"/>
    <property type="match status" value="1"/>
</dbReference>
<organism evidence="13 14">
    <name type="scientific">Paenibacillus filicis</name>
    <dbReference type="NCBI Taxonomy" id="669464"/>
    <lineage>
        <taxon>Bacteria</taxon>
        <taxon>Bacillati</taxon>
        <taxon>Bacillota</taxon>
        <taxon>Bacilli</taxon>
        <taxon>Bacillales</taxon>
        <taxon>Paenibacillaceae</taxon>
        <taxon>Paenibacillus</taxon>
    </lineage>
</organism>
<gene>
    <name evidence="13" type="ORF">WMW72_23785</name>
</gene>
<comment type="catalytic activity">
    <reaction evidence="1">
        <text>ATP + protein L-histidine = ADP + protein N-phospho-L-histidine.</text>
        <dbReference type="EC" id="2.7.13.3"/>
    </reaction>
</comment>
<evidence type="ECO:0000256" key="7">
    <source>
        <dbReference type="ARBA" id="ARBA00022840"/>
    </source>
</evidence>
<dbReference type="InterPro" id="IPR005467">
    <property type="entry name" value="His_kinase_dom"/>
</dbReference>
<evidence type="ECO:0000256" key="10">
    <source>
        <dbReference type="SAM" id="Coils"/>
    </source>
</evidence>
<dbReference type="PANTHER" id="PTHR45339:SF1">
    <property type="entry name" value="HYBRID SIGNAL TRANSDUCTION HISTIDINE KINASE J"/>
    <property type="match status" value="1"/>
</dbReference>
<dbReference type="SUPFAM" id="SSF55874">
    <property type="entry name" value="ATPase domain of HSP90 chaperone/DNA topoisomerase II/histidine kinase"/>
    <property type="match status" value="1"/>
</dbReference>
<evidence type="ECO:0000256" key="4">
    <source>
        <dbReference type="ARBA" id="ARBA00022679"/>
    </source>
</evidence>
<keyword evidence="8" id="KW-0902">Two-component regulatory system</keyword>
<dbReference type="InterPro" id="IPR003594">
    <property type="entry name" value="HATPase_dom"/>
</dbReference>
<dbReference type="Proteomes" id="UP001469365">
    <property type="component" value="Unassembled WGS sequence"/>
</dbReference>
<protein>
    <recommendedName>
        <fullName evidence="2">histidine kinase</fullName>
        <ecNumber evidence="2">2.7.13.3</ecNumber>
    </recommendedName>
</protein>
<feature type="domain" description="Histidine kinase" evidence="11">
    <location>
        <begin position="166"/>
        <end position="387"/>
    </location>
</feature>
<dbReference type="Pfam" id="PF02518">
    <property type="entry name" value="HATPase_c"/>
    <property type="match status" value="1"/>
</dbReference>
<dbReference type="PRINTS" id="PR00344">
    <property type="entry name" value="BCTRLSENSOR"/>
</dbReference>
<reference evidence="13 14" key="1">
    <citation type="submission" date="2024-04" db="EMBL/GenBank/DDBJ databases">
        <title>draft genome sequnece of Paenibacillus filicis.</title>
        <authorList>
            <person name="Kim D.-U."/>
        </authorList>
    </citation>
    <scope>NUCLEOTIDE SEQUENCE [LARGE SCALE GENOMIC DNA]</scope>
    <source>
        <strain evidence="13 14">KACC14197</strain>
    </source>
</reference>
<dbReference type="SMART" id="SM00387">
    <property type="entry name" value="HATPase_c"/>
    <property type="match status" value="1"/>
</dbReference>
<dbReference type="PANTHER" id="PTHR45339">
    <property type="entry name" value="HYBRID SIGNAL TRANSDUCTION HISTIDINE KINASE J"/>
    <property type="match status" value="1"/>
</dbReference>
<dbReference type="Pfam" id="PF00072">
    <property type="entry name" value="Response_reg"/>
    <property type="match status" value="1"/>
</dbReference>
<evidence type="ECO:0000256" key="9">
    <source>
        <dbReference type="PROSITE-ProRule" id="PRU00169"/>
    </source>
</evidence>
<dbReference type="InterPro" id="IPR036097">
    <property type="entry name" value="HisK_dim/P_sf"/>
</dbReference>
<evidence type="ECO:0000256" key="1">
    <source>
        <dbReference type="ARBA" id="ARBA00000085"/>
    </source>
</evidence>
<evidence type="ECO:0000256" key="6">
    <source>
        <dbReference type="ARBA" id="ARBA00022777"/>
    </source>
</evidence>
<name>A0ABU9DRY0_9BACL</name>
<dbReference type="InterPro" id="IPR011006">
    <property type="entry name" value="CheY-like_superfamily"/>
</dbReference>
<keyword evidence="7 13" id="KW-0067">ATP-binding</keyword>
<dbReference type="Gene3D" id="3.30.565.10">
    <property type="entry name" value="Histidine kinase-like ATPase, C-terminal domain"/>
    <property type="match status" value="1"/>
</dbReference>
<dbReference type="RefSeq" id="WP_341418070.1">
    <property type="nucleotide sequence ID" value="NZ_JBBPCC010000017.1"/>
</dbReference>